<keyword evidence="5" id="KW-0136">Cellulose degradation</keyword>
<evidence type="ECO:0000256" key="3">
    <source>
        <dbReference type="ARBA" id="ARBA00012601"/>
    </source>
</evidence>
<dbReference type="PRINTS" id="PR00735">
    <property type="entry name" value="GLHYDRLASE8"/>
</dbReference>
<dbReference type="InterPro" id="IPR002037">
    <property type="entry name" value="Glyco_hydro_8"/>
</dbReference>
<sequence>MRYLLAGVLLLACGVLQAMAQSQTLISQEAWATYMKQFVQDNGRVVDEANGGISHSEGQGYGMLLAFLAGDRSNFERIWSFTRTELLIRDDGLAAWRWDPNSNPHVTDVNAASDGDLLIAYALARAGRTWGIQGYTDSATRIARAIGHKLVVQNGSRLVLLPGATGFASSDRKDGPILNLSYWIFETFPVMAQLAPETDWAALAKSGLELLTIAKLGPARLPPDWISAPDNAPVTVADGFPPVFGYNSLRISLYLLRAGIADAELQESFRRSWLTENGGSPAIVDIPTGRVLTRLTDPGYRMLGAVLACALNATPIPQDLRRFEPTLYYPSTLYLLGWALVAEKYPRCL</sequence>
<dbReference type="InterPro" id="IPR008928">
    <property type="entry name" value="6-hairpin_glycosidase_sf"/>
</dbReference>
<proteinExistence type="inferred from homology"/>
<dbReference type="InterPro" id="IPR012341">
    <property type="entry name" value="6hp_glycosidase-like_sf"/>
</dbReference>
<comment type="catalytic activity">
    <reaction evidence="1">
        <text>Endohydrolysis of (1-&gt;4)-beta-D-glucosidic linkages in cellulose, lichenin and cereal beta-D-glucans.</text>
        <dbReference type="EC" id="3.2.1.4"/>
    </reaction>
</comment>
<evidence type="ECO:0000256" key="7">
    <source>
        <dbReference type="ARBA" id="ARBA00023326"/>
    </source>
</evidence>
<keyword evidence="6" id="KW-0326">Glycosidase</keyword>
<evidence type="ECO:0000256" key="6">
    <source>
        <dbReference type="ARBA" id="ARBA00023295"/>
    </source>
</evidence>
<evidence type="ECO:0000256" key="2">
    <source>
        <dbReference type="ARBA" id="ARBA00009209"/>
    </source>
</evidence>
<keyword evidence="7" id="KW-0624">Polysaccharide degradation</keyword>
<comment type="similarity">
    <text evidence="2">Belongs to the glycosyl hydrolase 8 (cellulase D) family.</text>
</comment>
<dbReference type="GO" id="GO:0008810">
    <property type="term" value="F:cellulase activity"/>
    <property type="evidence" value="ECO:0007669"/>
    <property type="project" value="UniProtKB-EC"/>
</dbReference>
<dbReference type="Pfam" id="PF01270">
    <property type="entry name" value="Glyco_hydro_8"/>
    <property type="match status" value="1"/>
</dbReference>
<reference evidence="9" key="1">
    <citation type="submission" date="2022-08" db="EMBL/GenBank/DDBJ databases">
        <authorList>
            <person name="Li F."/>
        </authorList>
    </citation>
    <scope>NUCLEOTIDE SEQUENCE</scope>
    <source>
        <strain evidence="9">MQZ15Z-1</strain>
    </source>
</reference>
<keyword evidence="10" id="KW-1185">Reference proteome</keyword>
<dbReference type="AlphaFoldDB" id="A0A9X2PEC2"/>
<name>A0A9X2PEC2_9HYPH</name>
<dbReference type="EC" id="3.2.1.4" evidence="3"/>
<keyword evidence="8" id="KW-0732">Signal</keyword>
<evidence type="ECO:0000313" key="10">
    <source>
        <dbReference type="Proteomes" id="UP001151088"/>
    </source>
</evidence>
<dbReference type="Gene3D" id="1.50.10.10">
    <property type="match status" value="1"/>
</dbReference>
<dbReference type="GO" id="GO:0030245">
    <property type="term" value="P:cellulose catabolic process"/>
    <property type="evidence" value="ECO:0007669"/>
    <property type="project" value="UniProtKB-KW"/>
</dbReference>
<accession>A0A9X2PEC2</accession>
<organism evidence="9 10">
    <name type="scientific">Ancylobacter mangrovi</name>
    <dbReference type="NCBI Taxonomy" id="2972472"/>
    <lineage>
        <taxon>Bacteria</taxon>
        <taxon>Pseudomonadati</taxon>
        <taxon>Pseudomonadota</taxon>
        <taxon>Alphaproteobacteria</taxon>
        <taxon>Hyphomicrobiales</taxon>
        <taxon>Xanthobacteraceae</taxon>
        <taxon>Ancylobacter</taxon>
    </lineage>
</organism>
<dbReference type="SUPFAM" id="SSF48208">
    <property type="entry name" value="Six-hairpin glycosidases"/>
    <property type="match status" value="1"/>
</dbReference>
<evidence type="ECO:0000256" key="8">
    <source>
        <dbReference type="SAM" id="SignalP"/>
    </source>
</evidence>
<feature type="chain" id="PRO_5040762366" description="cellulase" evidence="8">
    <location>
        <begin position="21"/>
        <end position="349"/>
    </location>
</feature>
<protein>
    <recommendedName>
        <fullName evidence="3">cellulase</fullName>
        <ecNumber evidence="3">3.2.1.4</ecNumber>
    </recommendedName>
</protein>
<evidence type="ECO:0000256" key="1">
    <source>
        <dbReference type="ARBA" id="ARBA00000966"/>
    </source>
</evidence>
<feature type="signal peptide" evidence="8">
    <location>
        <begin position="1"/>
        <end position="20"/>
    </location>
</feature>
<gene>
    <name evidence="9" type="ORF">NVS89_18740</name>
</gene>
<dbReference type="Proteomes" id="UP001151088">
    <property type="component" value="Unassembled WGS sequence"/>
</dbReference>
<evidence type="ECO:0000256" key="5">
    <source>
        <dbReference type="ARBA" id="ARBA00023001"/>
    </source>
</evidence>
<keyword evidence="4 9" id="KW-0378">Hydrolase</keyword>
<evidence type="ECO:0000313" key="9">
    <source>
        <dbReference type="EMBL" id="MCS0497129.1"/>
    </source>
</evidence>
<keyword evidence="7" id="KW-0119">Carbohydrate metabolism</keyword>
<dbReference type="EMBL" id="JANTHZ010000010">
    <property type="protein sequence ID" value="MCS0497129.1"/>
    <property type="molecule type" value="Genomic_DNA"/>
</dbReference>
<comment type="caution">
    <text evidence="9">The sequence shown here is derived from an EMBL/GenBank/DDBJ whole genome shotgun (WGS) entry which is preliminary data.</text>
</comment>
<evidence type="ECO:0000256" key="4">
    <source>
        <dbReference type="ARBA" id="ARBA00022801"/>
    </source>
</evidence>